<dbReference type="AlphaFoldDB" id="A0A6V8KID8"/>
<evidence type="ECO:0000256" key="1">
    <source>
        <dbReference type="SAM" id="SignalP"/>
    </source>
</evidence>
<organism evidence="2 3">
    <name type="scientific">Phytohabitans houttuyneae</name>
    <dbReference type="NCBI Taxonomy" id="1076126"/>
    <lineage>
        <taxon>Bacteria</taxon>
        <taxon>Bacillati</taxon>
        <taxon>Actinomycetota</taxon>
        <taxon>Actinomycetes</taxon>
        <taxon>Micromonosporales</taxon>
        <taxon>Micromonosporaceae</taxon>
    </lineage>
</organism>
<dbReference type="RefSeq" id="WP_173062333.1">
    <property type="nucleotide sequence ID" value="NZ_BAABGO010000046.1"/>
</dbReference>
<name>A0A6V8KID8_9ACTN</name>
<dbReference type="Gene3D" id="3.40.50.1820">
    <property type="entry name" value="alpha/beta hydrolase"/>
    <property type="match status" value="2"/>
</dbReference>
<sequence length="372" mass="37791">MKRGLVLIAVMASLVAAGAPAAANERGRSLGTPVAVRPLPTELRLTGTGAAWRVWYVSTSWSGRRTVVSGTVSVPTGRPPAGGWRVVGFGPGFNGTPDACAASVAGTPPFARPLGEALLAAGYAVAVTDYEGIGTPGEGSGVHGRAEAAALIDVVRAARRIAPVSPAWASVGYSMGGHAALWAGSLATSYAPELRHVGTIAVAPTTQWGLQSAASGVPTAPLNPAIPYLGRTLPITDRADFRAEDWFTPRGLELVAAAGRLCVADLAASAAGVTNADAFLAPPAAGARFAALLADDEVPVTRYPRPVRLAHGTADALPAALTELTAGQLAAGGTDVDYVPIAGADHFTVLAAVAPTVVVWLGEMFRPAYARE</sequence>
<dbReference type="GO" id="GO:0004806">
    <property type="term" value="F:triacylglycerol lipase activity"/>
    <property type="evidence" value="ECO:0007669"/>
    <property type="project" value="InterPro"/>
</dbReference>
<dbReference type="PANTHER" id="PTHR34853">
    <property type="match status" value="1"/>
</dbReference>
<reference evidence="2 3" key="1">
    <citation type="submission" date="2020-03" db="EMBL/GenBank/DDBJ databases">
        <title>Whole genome shotgun sequence of Phytohabitans houttuyneae NBRC 108639.</title>
        <authorList>
            <person name="Komaki H."/>
            <person name="Tamura T."/>
        </authorList>
    </citation>
    <scope>NUCLEOTIDE SEQUENCE [LARGE SCALE GENOMIC DNA]</scope>
    <source>
        <strain evidence="2 3">NBRC 108639</strain>
    </source>
</reference>
<comment type="caution">
    <text evidence="2">The sequence shown here is derived from an EMBL/GenBank/DDBJ whole genome shotgun (WGS) entry which is preliminary data.</text>
</comment>
<dbReference type="EMBL" id="BLPF01000002">
    <property type="protein sequence ID" value="GFJ82168.1"/>
    <property type="molecule type" value="Genomic_DNA"/>
</dbReference>
<evidence type="ECO:0000313" key="3">
    <source>
        <dbReference type="Proteomes" id="UP000482800"/>
    </source>
</evidence>
<keyword evidence="1" id="KW-0732">Signal</keyword>
<dbReference type="Proteomes" id="UP000482800">
    <property type="component" value="Unassembled WGS sequence"/>
</dbReference>
<dbReference type="InterPro" id="IPR029058">
    <property type="entry name" value="AB_hydrolase_fold"/>
</dbReference>
<dbReference type="InterPro" id="IPR005152">
    <property type="entry name" value="Lipase_secreted"/>
</dbReference>
<keyword evidence="3" id="KW-1185">Reference proteome</keyword>
<feature type="chain" id="PRO_5028803809" evidence="1">
    <location>
        <begin position="22"/>
        <end position="372"/>
    </location>
</feature>
<dbReference type="SUPFAM" id="SSF53474">
    <property type="entry name" value="alpha/beta-Hydrolases"/>
    <property type="match status" value="1"/>
</dbReference>
<protein>
    <submittedName>
        <fullName evidence="2">Lipase</fullName>
    </submittedName>
</protein>
<dbReference type="Pfam" id="PF03583">
    <property type="entry name" value="LIP"/>
    <property type="match status" value="1"/>
</dbReference>
<proteinExistence type="predicted"/>
<gene>
    <name evidence="2" type="ORF">Phou_063480</name>
</gene>
<dbReference type="PIRSF" id="PIRSF029171">
    <property type="entry name" value="Esterase_LipA"/>
    <property type="match status" value="1"/>
</dbReference>
<reference evidence="2 3" key="2">
    <citation type="submission" date="2020-03" db="EMBL/GenBank/DDBJ databases">
        <authorList>
            <person name="Ichikawa N."/>
            <person name="Kimura A."/>
            <person name="Kitahashi Y."/>
            <person name="Uohara A."/>
        </authorList>
    </citation>
    <scope>NUCLEOTIDE SEQUENCE [LARGE SCALE GENOMIC DNA]</scope>
    <source>
        <strain evidence="2 3">NBRC 108639</strain>
    </source>
</reference>
<evidence type="ECO:0000313" key="2">
    <source>
        <dbReference type="EMBL" id="GFJ82168.1"/>
    </source>
</evidence>
<accession>A0A6V8KID8</accession>
<feature type="signal peptide" evidence="1">
    <location>
        <begin position="1"/>
        <end position="21"/>
    </location>
</feature>
<dbReference type="GO" id="GO:0016042">
    <property type="term" value="P:lipid catabolic process"/>
    <property type="evidence" value="ECO:0007669"/>
    <property type="project" value="InterPro"/>
</dbReference>
<dbReference type="PANTHER" id="PTHR34853:SF1">
    <property type="entry name" value="LIPASE 5"/>
    <property type="match status" value="1"/>
</dbReference>